<dbReference type="RefSeq" id="WP_344523045.1">
    <property type="nucleotide sequence ID" value="NZ_BAAAPE010000001.1"/>
</dbReference>
<gene>
    <name evidence="1" type="ORF">GCM10009801_02720</name>
</gene>
<evidence type="ECO:0000313" key="2">
    <source>
        <dbReference type="Proteomes" id="UP001500016"/>
    </source>
</evidence>
<reference evidence="2" key="1">
    <citation type="journal article" date="2019" name="Int. J. Syst. Evol. Microbiol.">
        <title>The Global Catalogue of Microorganisms (GCM) 10K type strain sequencing project: providing services to taxonomists for standard genome sequencing and annotation.</title>
        <authorList>
            <consortium name="The Broad Institute Genomics Platform"/>
            <consortium name="The Broad Institute Genome Sequencing Center for Infectious Disease"/>
            <person name="Wu L."/>
            <person name="Ma J."/>
        </authorList>
    </citation>
    <scope>NUCLEOTIDE SEQUENCE [LARGE SCALE GENOMIC DNA]</scope>
    <source>
        <strain evidence="2">JCM 15478</strain>
    </source>
</reference>
<dbReference type="InterPro" id="IPR016084">
    <property type="entry name" value="Haem_Oase-like_multi-hlx"/>
</dbReference>
<dbReference type="EMBL" id="BAAAPE010000001">
    <property type="protein sequence ID" value="GAA2060838.1"/>
    <property type="molecule type" value="Genomic_DNA"/>
</dbReference>
<name>A0ABP5GYU3_9ACTN</name>
<dbReference type="SUPFAM" id="SSF48613">
    <property type="entry name" value="Heme oxygenase-like"/>
    <property type="match status" value="1"/>
</dbReference>
<evidence type="ECO:0000313" key="1">
    <source>
        <dbReference type="EMBL" id="GAA2060838.1"/>
    </source>
</evidence>
<dbReference type="Gene3D" id="1.20.910.10">
    <property type="entry name" value="Heme oxygenase-like"/>
    <property type="match status" value="1"/>
</dbReference>
<protein>
    <recommendedName>
        <fullName evidence="3">Thiaminase-2/PQQC domain-containing protein</fullName>
    </recommendedName>
</protein>
<proteinExistence type="predicted"/>
<evidence type="ECO:0008006" key="3">
    <source>
        <dbReference type="Google" id="ProtNLM"/>
    </source>
</evidence>
<accession>A0ABP5GYU3</accession>
<comment type="caution">
    <text evidence="1">The sequence shown here is derived from an EMBL/GenBank/DDBJ whole genome shotgun (WGS) entry which is preliminary data.</text>
</comment>
<organism evidence="1 2">
    <name type="scientific">Streptomyces albiaxialis</name>
    <dbReference type="NCBI Taxonomy" id="329523"/>
    <lineage>
        <taxon>Bacteria</taxon>
        <taxon>Bacillati</taxon>
        <taxon>Actinomycetota</taxon>
        <taxon>Actinomycetes</taxon>
        <taxon>Kitasatosporales</taxon>
        <taxon>Streptomycetaceae</taxon>
        <taxon>Streptomyces</taxon>
    </lineage>
</organism>
<keyword evidence="2" id="KW-1185">Reference proteome</keyword>
<dbReference type="Proteomes" id="UP001500016">
    <property type="component" value="Unassembled WGS sequence"/>
</dbReference>
<sequence length="248" mass="28287">MQHQHLHELDQFEDALIERYHGHPVLARITRLTEPDFAEVMLQRRFLSLAFTPAYDLAIDLLRDEEGLRIARVILREEYPDAHGQTPSHREDVKEDLYRLGISRAELVASRPTPATSRAIQGTFELIAEAGAHEDADLRLLTILRFWGEILVSVEYERLWQRLEERFTENGRNVSRFYHPHLVHDAKSHPLATVSLLSGTHADRLATRLSEMLTDAAAVAAFKESEERALALKTAYYDQFGPALGRAG</sequence>